<dbReference type="PROSITE" id="PS50172">
    <property type="entry name" value="BRCT"/>
    <property type="match status" value="1"/>
</dbReference>
<evidence type="ECO:0000256" key="1">
    <source>
        <dbReference type="ARBA" id="ARBA00004123"/>
    </source>
</evidence>
<name>A0AA39IEG1_9BILA</name>
<keyword evidence="7" id="KW-0732">Signal</keyword>
<dbReference type="PANTHER" id="PTHR23081">
    <property type="entry name" value="RNA POLYMERASE II CTD PHOSPHATASE"/>
    <property type="match status" value="1"/>
</dbReference>
<reference evidence="10" key="1">
    <citation type="submission" date="2023-06" db="EMBL/GenBank/DDBJ databases">
        <title>Genomic analysis of the entomopathogenic nematode Steinernema hermaphroditum.</title>
        <authorList>
            <person name="Schwarz E.M."/>
            <person name="Heppert J.K."/>
            <person name="Baniya A."/>
            <person name="Schwartz H.T."/>
            <person name="Tan C.-H."/>
            <person name="Antoshechkin I."/>
            <person name="Sternberg P.W."/>
            <person name="Goodrich-Blair H."/>
            <person name="Dillman A.R."/>
        </authorList>
    </citation>
    <scope>NUCLEOTIDE SEQUENCE</scope>
    <source>
        <strain evidence="10">PS9179</strain>
        <tissue evidence="10">Whole animal</tissue>
    </source>
</reference>
<dbReference type="PANTHER" id="PTHR23081:SF36">
    <property type="entry name" value="RNA POLYMERASE II SUBUNIT A C-TERMINAL DOMAIN PHOSPHATASE"/>
    <property type="match status" value="1"/>
</dbReference>
<dbReference type="InterPro" id="IPR036420">
    <property type="entry name" value="BRCT_dom_sf"/>
</dbReference>
<dbReference type="InterPro" id="IPR039189">
    <property type="entry name" value="Fcp1"/>
</dbReference>
<gene>
    <name evidence="10" type="ORF">QR680_007859</name>
</gene>
<dbReference type="SUPFAM" id="SSF52113">
    <property type="entry name" value="BRCT domain"/>
    <property type="match status" value="1"/>
</dbReference>
<dbReference type="EC" id="3.1.3.16" evidence="2"/>
<keyword evidence="4" id="KW-0539">Nucleus</keyword>
<protein>
    <recommendedName>
        <fullName evidence="2">protein-serine/threonine phosphatase</fullName>
        <ecNumber evidence="2">3.1.3.16</ecNumber>
    </recommendedName>
</protein>
<keyword evidence="11" id="KW-1185">Reference proteome</keyword>
<dbReference type="PROSITE" id="PS50969">
    <property type="entry name" value="FCP1"/>
    <property type="match status" value="1"/>
</dbReference>
<dbReference type="Gene3D" id="3.40.50.1000">
    <property type="entry name" value="HAD superfamily/HAD-like"/>
    <property type="match status" value="1"/>
</dbReference>
<comment type="catalytic activity">
    <reaction evidence="5">
        <text>O-phospho-L-seryl-[protein] + H2O = L-seryl-[protein] + phosphate</text>
        <dbReference type="Rhea" id="RHEA:20629"/>
        <dbReference type="Rhea" id="RHEA-COMP:9863"/>
        <dbReference type="Rhea" id="RHEA-COMP:11604"/>
        <dbReference type="ChEBI" id="CHEBI:15377"/>
        <dbReference type="ChEBI" id="CHEBI:29999"/>
        <dbReference type="ChEBI" id="CHEBI:43474"/>
        <dbReference type="ChEBI" id="CHEBI:83421"/>
        <dbReference type="EC" id="3.1.3.16"/>
    </reaction>
</comment>
<comment type="caution">
    <text evidence="10">The sequence shown here is derived from an EMBL/GenBank/DDBJ whole genome shotgun (WGS) entry which is preliminary data.</text>
</comment>
<feature type="domain" description="BRCT" evidence="8">
    <location>
        <begin position="220"/>
        <end position="311"/>
    </location>
</feature>
<accession>A0AA39IEG1</accession>
<evidence type="ECO:0000256" key="6">
    <source>
        <dbReference type="ARBA" id="ARBA00048336"/>
    </source>
</evidence>
<evidence type="ECO:0000313" key="10">
    <source>
        <dbReference type="EMBL" id="KAK0422905.1"/>
    </source>
</evidence>
<sequence length="324" mass="37166">MAMKLCFHTLIAKGFCCFCGADLTQPLVPEPQTQEDPFEYKKLTLFVDLDHTLIHSTRHKDLKSGKSVVRTSIRPHCIRFLESMSKLYEMHVITLAGKGYAQKIVKELDPEERFFGGRLIARNKLGSTDCKTKKLRKLFPSGLKYTAIIDDRWDVWDYMDNVVQVRMYECYWRPGDPGKPKEDDVLLHMERVLTEVHQRFYSNYETSGEFLDLKAIIGEYRRSVLKSVRVVLSGREQMEEDKKTAVTDALTIFGAELQATVTSDTTVVIEMAEDKKIRTQAEGAGVPVVGLHWLRAVTDQWKRVDFDGFMLGATVPVEEKIVEF</sequence>
<dbReference type="Proteomes" id="UP001175271">
    <property type="component" value="Unassembled WGS sequence"/>
</dbReference>
<dbReference type="InterPro" id="IPR004274">
    <property type="entry name" value="FCP1_dom"/>
</dbReference>
<organism evidence="10 11">
    <name type="scientific">Steinernema hermaphroditum</name>
    <dbReference type="NCBI Taxonomy" id="289476"/>
    <lineage>
        <taxon>Eukaryota</taxon>
        <taxon>Metazoa</taxon>
        <taxon>Ecdysozoa</taxon>
        <taxon>Nematoda</taxon>
        <taxon>Chromadorea</taxon>
        <taxon>Rhabditida</taxon>
        <taxon>Tylenchina</taxon>
        <taxon>Panagrolaimomorpha</taxon>
        <taxon>Strongyloidoidea</taxon>
        <taxon>Steinernematidae</taxon>
        <taxon>Steinernema</taxon>
    </lineage>
</organism>
<keyword evidence="3" id="KW-0378">Hydrolase</keyword>
<evidence type="ECO:0000256" key="3">
    <source>
        <dbReference type="ARBA" id="ARBA00022801"/>
    </source>
</evidence>
<evidence type="ECO:0000256" key="2">
    <source>
        <dbReference type="ARBA" id="ARBA00013081"/>
    </source>
</evidence>
<dbReference type="Gene3D" id="3.40.50.10190">
    <property type="entry name" value="BRCT domain"/>
    <property type="match status" value="1"/>
</dbReference>
<evidence type="ECO:0000313" key="11">
    <source>
        <dbReference type="Proteomes" id="UP001175271"/>
    </source>
</evidence>
<proteinExistence type="predicted"/>
<dbReference type="SUPFAM" id="SSF56784">
    <property type="entry name" value="HAD-like"/>
    <property type="match status" value="1"/>
</dbReference>
<dbReference type="AlphaFoldDB" id="A0AA39IEG1"/>
<dbReference type="SMART" id="SM00577">
    <property type="entry name" value="CPDc"/>
    <property type="match status" value="1"/>
</dbReference>
<comment type="subcellular location">
    <subcellularLocation>
        <location evidence="1">Nucleus</location>
    </subcellularLocation>
</comment>
<dbReference type="CDD" id="cd07521">
    <property type="entry name" value="HAD_FCP1-like"/>
    <property type="match status" value="1"/>
</dbReference>
<evidence type="ECO:0000259" key="9">
    <source>
        <dbReference type="PROSITE" id="PS50969"/>
    </source>
</evidence>
<feature type="chain" id="PRO_5041386743" description="protein-serine/threonine phosphatase" evidence="7">
    <location>
        <begin position="22"/>
        <end position="324"/>
    </location>
</feature>
<feature type="signal peptide" evidence="7">
    <location>
        <begin position="1"/>
        <end position="21"/>
    </location>
</feature>
<dbReference type="InterPro" id="IPR023214">
    <property type="entry name" value="HAD_sf"/>
</dbReference>
<dbReference type="Pfam" id="PF03031">
    <property type="entry name" value="NIF"/>
    <property type="match status" value="1"/>
</dbReference>
<dbReference type="EMBL" id="JAUCMV010000001">
    <property type="protein sequence ID" value="KAK0422905.1"/>
    <property type="molecule type" value="Genomic_DNA"/>
</dbReference>
<dbReference type="GO" id="GO:0005634">
    <property type="term" value="C:nucleus"/>
    <property type="evidence" value="ECO:0007669"/>
    <property type="project" value="UniProtKB-SubCell"/>
</dbReference>
<evidence type="ECO:0000256" key="4">
    <source>
        <dbReference type="ARBA" id="ARBA00023242"/>
    </source>
</evidence>
<comment type="catalytic activity">
    <reaction evidence="6">
        <text>O-phospho-L-threonyl-[protein] + H2O = L-threonyl-[protein] + phosphate</text>
        <dbReference type="Rhea" id="RHEA:47004"/>
        <dbReference type="Rhea" id="RHEA-COMP:11060"/>
        <dbReference type="Rhea" id="RHEA-COMP:11605"/>
        <dbReference type="ChEBI" id="CHEBI:15377"/>
        <dbReference type="ChEBI" id="CHEBI:30013"/>
        <dbReference type="ChEBI" id="CHEBI:43474"/>
        <dbReference type="ChEBI" id="CHEBI:61977"/>
        <dbReference type="EC" id="3.1.3.16"/>
    </reaction>
</comment>
<feature type="domain" description="FCP1 homology" evidence="9">
    <location>
        <begin position="38"/>
        <end position="196"/>
    </location>
</feature>
<evidence type="ECO:0000256" key="5">
    <source>
        <dbReference type="ARBA" id="ARBA00047761"/>
    </source>
</evidence>
<dbReference type="InterPro" id="IPR001357">
    <property type="entry name" value="BRCT_dom"/>
</dbReference>
<dbReference type="InterPro" id="IPR036412">
    <property type="entry name" value="HAD-like_sf"/>
</dbReference>
<dbReference type="GO" id="GO:0008420">
    <property type="term" value="F:RNA polymerase II CTD heptapeptide repeat phosphatase activity"/>
    <property type="evidence" value="ECO:0007669"/>
    <property type="project" value="InterPro"/>
</dbReference>
<evidence type="ECO:0000256" key="7">
    <source>
        <dbReference type="SAM" id="SignalP"/>
    </source>
</evidence>
<evidence type="ECO:0000259" key="8">
    <source>
        <dbReference type="PROSITE" id="PS50172"/>
    </source>
</evidence>